<evidence type="ECO:0000313" key="2">
    <source>
        <dbReference type="EMBL" id="JAP14457.1"/>
    </source>
</evidence>
<dbReference type="PANTHER" id="PTHR45749">
    <property type="match status" value="1"/>
</dbReference>
<sequence>MTSHDIQKDIVTACKIETVKAIIEDINSDYFALLVDESRDVSCKGQMVICLRYVDKRGFVMETFIGLVHIKDTSALSLKEAIVDVLAHHSLTLSNVRGQCYDGASNMQGELGGLKR</sequence>
<dbReference type="EMBL" id="GEDG01026545">
    <property type="protein sequence ID" value="JAP14457.1"/>
    <property type="molecule type" value="Transcribed_RNA"/>
</dbReference>
<reference evidence="2" key="1">
    <citation type="submission" date="2015-12" db="EMBL/GenBank/DDBJ databases">
        <title>Gene expression during late stages of embryo sac development: a critical building block for successful pollen-pistil interactions.</title>
        <authorList>
            <person name="Liu Y."/>
            <person name="Joly V."/>
            <person name="Sabar M."/>
            <person name="Matton D.P."/>
        </authorList>
    </citation>
    <scope>NUCLEOTIDE SEQUENCE</scope>
</reference>
<protein>
    <submittedName>
        <fullName evidence="2">Putative ovule protein</fullName>
    </submittedName>
</protein>
<dbReference type="Pfam" id="PF14291">
    <property type="entry name" value="DUF4371"/>
    <property type="match status" value="1"/>
</dbReference>
<organism evidence="2">
    <name type="scientific">Solanum chacoense</name>
    <name type="common">Chaco potato</name>
    <dbReference type="NCBI Taxonomy" id="4108"/>
    <lineage>
        <taxon>Eukaryota</taxon>
        <taxon>Viridiplantae</taxon>
        <taxon>Streptophyta</taxon>
        <taxon>Embryophyta</taxon>
        <taxon>Tracheophyta</taxon>
        <taxon>Spermatophyta</taxon>
        <taxon>Magnoliopsida</taxon>
        <taxon>eudicotyledons</taxon>
        <taxon>Gunneridae</taxon>
        <taxon>Pentapetalae</taxon>
        <taxon>asterids</taxon>
        <taxon>lamiids</taxon>
        <taxon>Solanales</taxon>
        <taxon>Solanaceae</taxon>
        <taxon>Solanoideae</taxon>
        <taxon>Solaneae</taxon>
        <taxon>Solanum</taxon>
    </lineage>
</organism>
<name>A0A0V0H3A4_SOLCH</name>
<dbReference type="InterPro" id="IPR025398">
    <property type="entry name" value="DUF4371"/>
</dbReference>
<dbReference type="PANTHER" id="PTHR45749:SF37">
    <property type="entry name" value="OS05G0311600 PROTEIN"/>
    <property type="match status" value="1"/>
</dbReference>
<proteinExistence type="predicted"/>
<feature type="domain" description="DUF4371" evidence="1">
    <location>
        <begin position="1"/>
        <end position="113"/>
    </location>
</feature>
<accession>A0A0V0H3A4</accession>
<dbReference type="AlphaFoldDB" id="A0A0V0H3A4"/>
<evidence type="ECO:0000259" key="1">
    <source>
        <dbReference type="Pfam" id="PF14291"/>
    </source>
</evidence>